<organism evidence="1 2">
    <name type="scientific">Jiella endophytica</name>
    <dbReference type="NCBI Taxonomy" id="2558362"/>
    <lineage>
        <taxon>Bacteria</taxon>
        <taxon>Pseudomonadati</taxon>
        <taxon>Pseudomonadota</taxon>
        <taxon>Alphaproteobacteria</taxon>
        <taxon>Hyphomicrobiales</taxon>
        <taxon>Aurantimonadaceae</taxon>
        <taxon>Jiella</taxon>
    </lineage>
</organism>
<dbReference type="OrthoDB" id="9799840at2"/>
<dbReference type="Proteomes" id="UP000298179">
    <property type="component" value="Unassembled WGS sequence"/>
</dbReference>
<dbReference type="InterPro" id="IPR006175">
    <property type="entry name" value="YjgF/YER057c/UK114"/>
</dbReference>
<protein>
    <submittedName>
        <fullName evidence="1">RidA family protein</fullName>
    </submittedName>
</protein>
<comment type="caution">
    <text evidence="1">The sequence shown here is derived from an EMBL/GenBank/DDBJ whole genome shotgun (WGS) entry which is preliminary data.</text>
</comment>
<dbReference type="AlphaFoldDB" id="A0A4Y8RLY4"/>
<dbReference type="Gene3D" id="3.30.1330.40">
    <property type="entry name" value="RutC-like"/>
    <property type="match status" value="1"/>
</dbReference>
<name>A0A4Y8RLY4_9HYPH</name>
<dbReference type="InterPro" id="IPR035959">
    <property type="entry name" value="RutC-like_sf"/>
</dbReference>
<reference evidence="1 2" key="1">
    <citation type="submission" date="2019-03" db="EMBL/GenBank/DDBJ databases">
        <title>Jiella endophytica sp. nov., a novel endophytic bacterium isolated from root of Ficus microcarpa Linn. f.</title>
        <authorList>
            <person name="Tuo L."/>
        </authorList>
    </citation>
    <scope>NUCLEOTIDE SEQUENCE [LARGE SCALE GENOMIC DNA]</scope>
    <source>
        <strain evidence="1 2">CBS5Q-3</strain>
    </source>
</reference>
<dbReference type="PANTHER" id="PTHR43857:SF1">
    <property type="entry name" value="YJGH FAMILY PROTEIN"/>
    <property type="match status" value="1"/>
</dbReference>
<accession>A0A4Y8RLY4</accession>
<evidence type="ECO:0000313" key="1">
    <source>
        <dbReference type="EMBL" id="TFF23220.1"/>
    </source>
</evidence>
<proteinExistence type="predicted"/>
<dbReference type="PANTHER" id="PTHR43857">
    <property type="entry name" value="BLR7761 PROTEIN"/>
    <property type="match status" value="1"/>
</dbReference>
<dbReference type="SUPFAM" id="SSF55298">
    <property type="entry name" value="YjgF-like"/>
    <property type="match status" value="1"/>
</dbReference>
<dbReference type="RefSeq" id="WP_134762325.1">
    <property type="nucleotide sequence ID" value="NZ_SOZD01000003.1"/>
</dbReference>
<keyword evidence="2" id="KW-1185">Reference proteome</keyword>
<dbReference type="EMBL" id="SOZD01000003">
    <property type="protein sequence ID" value="TFF23220.1"/>
    <property type="molecule type" value="Genomic_DNA"/>
</dbReference>
<evidence type="ECO:0000313" key="2">
    <source>
        <dbReference type="Proteomes" id="UP000298179"/>
    </source>
</evidence>
<sequence>MKTLRAETIHPPFAAYSHGIEVPPGARTVFLSGQLGIDADGTIPEGCGAQAERCFANVAAILADAGMTLANVVRINAYVTGREHLKPYMAVRDRLFPAPYPASTLMIVTGFAREEFVVEIEVVAAA</sequence>
<gene>
    <name evidence="1" type="ORF">E3C22_12375</name>
</gene>
<dbReference type="Pfam" id="PF01042">
    <property type="entry name" value="Ribonuc_L-PSP"/>
    <property type="match status" value="1"/>
</dbReference>